<gene>
    <name evidence="1" type="ORF">B296_00023415</name>
</gene>
<sequence>MAAVRASSGLAYPERFYAAASYAGFGGSPDSSAPAAGVSRFQNDLAPFLNLEPGIPWSRANGQGWFCIIVLFKYKTELEPAAASASGNGSSLPKTKTVSAENGLLLETQEKDVITEGIGTVGIFDQWVAPSVSAQRPKPRYAVFNPFFN</sequence>
<accession>A0A444GJZ6</accession>
<proteinExistence type="predicted"/>
<dbReference type="EMBL" id="AMZH03003948">
    <property type="protein sequence ID" value="RRT70646.1"/>
    <property type="molecule type" value="Genomic_DNA"/>
</dbReference>
<comment type="caution">
    <text evidence="1">The sequence shown here is derived from an EMBL/GenBank/DDBJ whole genome shotgun (WGS) entry which is preliminary data.</text>
</comment>
<evidence type="ECO:0000313" key="1">
    <source>
        <dbReference type="EMBL" id="RRT70646.1"/>
    </source>
</evidence>
<dbReference type="AlphaFoldDB" id="A0A444GJZ6"/>
<reference evidence="1 2" key="1">
    <citation type="journal article" date="2014" name="Agronomy (Basel)">
        <title>A Draft Genome Sequence for Ensete ventricosum, the Drought-Tolerant Tree Against Hunger.</title>
        <authorList>
            <person name="Harrison J."/>
            <person name="Moore K.A."/>
            <person name="Paszkiewicz K."/>
            <person name="Jones T."/>
            <person name="Grant M."/>
            <person name="Ambacheew D."/>
            <person name="Muzemil S."/>
            <person name="Studholme D.J."/>
        </authorList>
    </citation>
    <scope>NUCLEOTIDE SEQUENCE [LARGE SCALE GENOMIC DNA]</scope>
</reference>
<evidence type="ECO:0000313" key="2">
    <source>
        <dbReference type="Proteomes" id="UP000287651"/>
    </source>
</evidence>
<dbReference type="Proteomes" id="UP000287651">
    <property type="component" value="Unassembled WGS sequence"/>
</dbReference>
<organism evidence="1 2">
    <name type="scientific">Ensete ventricosum</name>
    <name type="common">Abyssinian banana</name>
    <name type="synonym">Musa ensete</name>
    <dbReference type="NCBI Taxonomy" id="4639"/>
    <lineage>
        <taxon>Eukaryota</taxon>
        <taxon>Viridiplantae</taxon>
        <taxon>Streptophyta</taxon>
        <taxon>Embryophyta</taxon>
        <taxon>Tracheophyta</taxon>
        <taxon>Spermatophyta</taxon>
        <taxon>Magnoliopsida</taxon>
        <taxon>Liliopsida</taxon>
        <taxon>Zingiberales</taxon>
        <taxon>Musaceae</taxon>
        <taxon>Ensete</taxon>
    </lineage>
</organism>
<name>A0A444GJZ6_ENSVE</name>
<protein>
    <submittedName>
        <fullName evidence="1">Uncharacterized protein</fullName>
    </submittedName>
</protein>